<dbReference type="InterPro" id="IPR001424">
    <property type="entry name" value="SOD_Cu_Zn_dom"/>
</dbReference>
<dbReference type="STRING" id="28042.GU90_12235"/>
<evidence type="ECO:0000259" key="2">
    <source>
        <dbReference type="Pfam" id="PF00080"/>
    </source>
</evidence>
<dbReference type="Pfam" id="PF00080">
    <property type="entry name" value="Sod_Cu"/>
    <property type="match status" value="1"/>
</dbReference>
<dbReference type="GO" id="GO:0046872">
    <property type="term" value="F:metal ion binding"/>
    <property type="evidence" value="ECO:0007669"/>
    <property type="project" value="InterPro"/>
</dbReference>
<comment type="similarity">
    <text evidence="1">Belongs to the Cu-Zn superoxide dismutase family.</text>
</comment>
<evidence type="ECO:0000313" key="3">
    <source>
        <dbReference type="EMBL" id="KEI44043.1"/>
    </source>
</evidence>
<sequence>MVGPVSSVCAAAVLLTGCTITGESGGQNEAKRQVSTSFQEYAPDATAITYYPDQVPAGARVRVTSEQTDERTRVTLEVEGLQPNRAYGAHVHTKPCGSSGADAGPHFQQRPDPVKPSVDPAYANPENEVWLDFHTDEAGSGSTTAEGTWPLSERDDAQSVVIHEQHTSSEPGRAGDAGTRLACINMEF</sequence>
<dbReference type="EMBL" id="JNVU01000030">
    <property type="protein sequence ID" value="KEI44043.1"/>
    <property type="molecule type" value="Genomic_DNA"/>
</dbReference>
<name>A0A073AW65_9PSEU</name>
<feature type="domain" description="Superoxide dismutase copper/zinc binding" evidence="2">
    <location>
        <begin position="61"/>
        <end position="183"/>
    </location>
</feature>
<reference evidence="3 4" key="1">
    <citation type="submission" date="2014-06" db="EMBL/GenBank/DDBJ databases">
        <title>Saccharopolyspora rectivirgula DSM-43113 Genome sequencing.</title>
        <authorList>
            <person name="Barrera C."/>
            <person name="Millon L."/>
            <person name="Rognon B."/>
            <person name="Zaugg C."/>
            <person name="Monod M."/>
        </authorList>
    </citation>
    <scope>NUCLEOTIDE SEQUENCE [LARGE SCALE GENOMIC DNA]</scope>
    <source>
        <strain evidence="3 4">DSM 43113</strain>
    </source>
</reference>
<dbReference type="GO" id="GO:0006801">
    <property type="term" value="P:superoxide metabolic process"/>
    <property type="evidence" value="ECO:0007669"/>
    <property type="project" value="InterPro"/>
</dbReference>
<proteinExistence type="inferred from homology"/>
<comment type="caution">
    <text evidence="3">The sequence shown here is derived from an EMBL/GenBank/DDBJ whole genome shotgun (WGS) entry which is preliminary data.</text>
</comment>
<accession>A0A073AW65</accession>
<evidence type="ECO:0000256" key="1">
    <source>
        <dbReference type="ARBA" id="ARBA00010457"/>
    </source>
</evidence>
<dbReference type="Proteomes" id="UP000031419">
    <property type="component" value="Unassembled WGS sequence"/>
</dbReference>
<dbReference type="SUPFAM" id="SSF49329">
    <property type="entry name" value="Cu,Zn superoxide dismutase-like"/>
    <property type="match status" value="1"/>
</dbReference>
<organism evidence="3 4">
    <name type="scientific">Saccharopolyspora rectivirgula</name>
    <dbReference type="NCBI Taxonomy" id="28042"/>
    <lineage>
        <taxon>Bacteria</taxon>
        <taxon>Bacillati</taxon>
        <taxon>Actinomycetota</taxon>
        <taxon>Actinomycetes</taxon>
        <taxon>Pseudonocardiales</taxon>
        <taxon>Pseudonocardiaceae</taxon>
        <taxon>Saccharopolyspora</taxon>
    </lineage>
</organism>
<gene>
    <name evidence="3" type="ORF">GU90_12235</name>
</gene>
<dbReference type="Gene3D" id="2.60.40.200">
    <property type="entry name" value="Superoxide dismutase, copper/zinc binding domain"/>
    <property type="match status" value="1"/>
</dbReference>
<dbReference type="InterPro" id="IPR036423">
    <property type="entry name" value="SOD-like_Cu/Zn_dom_sf"/>
</dbReference>
<protein>
    <submittedName>
        <fullName evidence="3">Superoxide dismutase</fullName>
    </submittedName>
</protein>
<dbReference type="eggNOG" id="COG2032">
    <property type="taxonomic scope" value="Bacteria"/>
</dbReference>
<dbReference type="AlphaFoldDB" id="A0A073AW65"/>
<keyword evidence="4" id="KW-1185">Reference proteome</keyword>
<evidence type="ECO:0000313" key="4">
    <source>
        <dbReference type="Proteomes" id="UP000031419"/>
    </source>
</evidence>